<feature type="compositionally biased region" description="Pro residues" evidence="1">
    <location>
        <begin position="229"/>
        <end position="257"/>
    </location>
</feature>
<dbReference type="Gene3D" id="3.20.20.70">
    <property type="entry name" value="Aldolase class I"/>
    <property type="match status" value="1"/>
</dbReference>
<feature type="region of interest" description="Disordered" evidence="1">
    <location>
        <begin position="149"/>
        <end position="169"/>
    </location>
</feature>
<dbReference type="InterPro" id="IPR029044">
    <property type="entry name" value="Nucleotide-diphossugar_trans"/>
</dbReference>
<dbReference type="OrthoDB" id="9814210at2"/>
<gene>
    <name evidence="4" type="ORF">CP968_13205</name>
    <name evidence="3" type="ORF">GCM10010371_09460</name>
</gene>
<dbReference type="Pfam" id="PF02348">
    <property type="entry name" value="CTP_transf_3"/>
    <property type="match status" value="1"/>
</dbReference>
<keyword evidence="5" id="KW-1185">Reference proteome</keyword>
<evidence type="ECO:0000259" key="2">
    <source>
        <dbReference type="Pfam" id="PF03102"/>
    </source>
</evidence>
<reference evidence="4 5" key="2">
    <citation type="submission" date="2017-09" db="EMBL/GenBank/DDBJ databases">
        <authorList>
            <person name="Lee N."/>
            <person name="Cho B.-K."/>
        </authorList>
    </citation>
    <scope>NUCLEOTIDE SEQUENCE [LARGE SCALE GENOMIC DNA]</scope>
    <source>
        <strain evidence="4 5">ATCC 27467</strain>
    </source>
</reference>
<reference evidence="3" key="3">
    <citation type="submission" date="2020-09" db="EMBL/GenBank/DDBJ databases">
        <authorList>
            <person name="Sun Q."/>
            <person name="Ohkuma M."/>
        </authorList>
    </citation>
    <scope>NUCLEOTIDE SEQUENCE</scope>
    <source>
        <strain evidence="3">JCM 4834</strain>
    </source>
</reference>
<evidence type="ECO:0000313" key="4">
    <source>
        <dbReference type="EMBL" id="QEU79137.1"/>
    </source>
</evidence>
<dbReference type="Gene3D" id="3.90.550.10">
    <property type="entry name" value="Spore Coat Polysaccharide Biosynthesis Protein SpsA, Chain A"/>
    <property type="match status" value="1"/>
</dbReference>
<evidence type="ECO:0000313" key="5">
    <source>
        <dbReference type="Proteomes" id="UP000326831"/>
    </source>
</evidence>
<dbReference type="InterPro" id="IPR013785">
    <property type="entry name" value="Aldolase_TIM"/>
</dbReference>
<evidence type="ECO:0000313" key="3">
    <source>
        <dbReference type="EMBL" id="GGZ52115.1"/>
    </source>
</evidence>
<dbReference type="KEGG" id="ssub:CP968_13205"/>
<dbReference type="SUPFAM" id="SSF53448">
    <property type="entry name" value="Nucleotide-diphospho-sugar transferases"/>
    <property type="match status" value="1"/>
</dbReference>
<feature type="region of interest" description="Disordered" evidence="1">
    <location>
        <begin position="226"/>
        <end position="273"/>
    </location>
</feature>
<dbReference type="Pfam" id="PF03102">
    <property type="entry name" value="NeuB"/>
    <property type="match status" value="1"/>
</dbReference>
<organism evidence="4 5">
    <name type="scientific">Streptomyces subrutilus</name>
    <dbReference type="NCBI Taxonomy" id="36818"/>
    <lineage>
        <taxon>Bacteria</taxon>
        <taxon>Bacillati</taxon>
        <taxon>Actinomycetota</taxon>
        <taxon>Actinomycetes</taxon>
        <taxon>Kitasatosporales</taxon>
        <taxon>Streptomycetaceae</taxon>
        <taxon>Streptomyces</taxon>
    </lineage>
</organism>
<dbReference type="InterPro" id="IPR013132">
    <property type="entry name" value="PseI/NeuA/B-like_N"/>
</dbReference>
<dbReference type="PANTHER" id="PTHR42966">
    <property type="entry name" value="N-ACETYLNEURAMINATE SYNTHASE"/>
    <property type="match status" value="1"/>
</dbReference>
<dbReference type="Proteomes" id="UP000326831">
    <property type="component" value="Chromosome"/>
</dbReference>
<dbReference type="Proteomes" id="UP000634660">
    <property type="component" value="Unassembled WGS sequence"/>
</dbReference>
<proteinExistence type="predicted"/>
<dbReference type="AlphaFoldDB" id="A0A5P2UR05"/>
<evidence type="ECO:0000256" key="1">
    <source>
        <dbReference type="SAM" id="MobiDB-lite"/>
    </source>
</evidence>
<dbReference type="EMBL" id="BMVX01000003">
    <property type="protein sequence ID" value="GGZ52115.1"/>
    <property type="molecule type" value="Genomic_DNA"/>
</dbReference>
<feature type="domain" description="PseI/NeuA/B-like" evidence="2">
    <location>
        <begin position="312"/>
        <end position="548"/>
    </location>
</feature>
<dbReference type="GO" id="GO:0016051">
    <property type="term" value="P:carbohydrate biosynthetic process"/>
    <property type="evidence" value="ECO:0007669"/>
    <property type="project" value="InterPro"/>
</dbReference>
<dbReference type="InterPro" id="IPR051690">
    <property type="entry name" value="PseI-like"/>
</dbReference>
<protein>
    <recommendedName>
        <fullName evidence="2">PseI/NeuA/B-like domain-containing protein</fullName>
    </recommendedName>
</protein>
<sequence length="571" mass="60285">MRVLAVIPARGGSKGVPGKNLAEVAGTPLVARAVRACRAAPTVTDVVVSTDSGEIAAAARAAGADVVARPAALSGDTASSEAAVLHALDAAEEDGARSVDVVLLVQCTSPFLSASDVESVAAAVASGAADAALTVAPFHGFLWREAPDGSGAGVNHHTAHRPRRQDRPRDLLETGAAYAMDAAGFRAARHRFFGRTLPVTTDPARVLEVDDPHDLARARLLAPLLDPAPARPAPPAGPGPAPATGPAPAPDPAPHAPHAPTRRTSPAMTATPHADDRLRTFGSRTAGPGRPVYVVGEIGINHNGDLATALALIDAAAEAGCDAVKFQKRTPEICTPRDQWDVERDTPWGRMTYIDYRHRVEFGEREYRAIDAHCAQRGIDWFASPWDTEAVAFLEEFDVPAHKVASASLTDDELLRALRATGRTVVLSTGMSTPQQIRHAVEVLGSANILLCHATSTYPAKAEELNLRVINTLREEYPNVPIGYSGHETGLQTTLAAVALGASFVERHITLDRAMWGSDQAASVEPGGLTRLVRDIRTIETALGDGVKRVYASELGPMKKLRRVQGEPVAV</sequence>
<dbReference type="SUPFAM" id="SSF51569">
    <property type="entry name" value="Aldolase"/>
    <property type="match status" value="1"/>
</dbReference>
<dbReference type="GO" id="GO:0047444">
    <property type="term" value="F:N-acylneuraminate-9-phosphate synthase activity"/>
    <property type="evidence" value="ECO:0007669"/>
    <property type="project" value="TreeGrafter"/>
</dbReference>
<reference evidence="3" key="1">
    <citation type="journal article" date="2014" name="Int. J. Syst. Evol. Microbiol.">
        <title>Complete genome sequence of Corynebacterium casei LMG S-19264T (=DSM 44701T), isolated from a smear-ripened cheese.</title>
        <authorList>
            <consortium name="US DOE Joint Genome Institute (JGI-PGF)"/>
            <person name="Walter F."/>
            <person name="Albersmeier A."/>
            <person name="Kalinowski J."/>
            <person name="Ruckert C."/>
        </authorList>
    </citation>
    <scope>NUCLEOTIDE SEQUENCE</scope>
    <source>
        <strain evidence="3">JCM 4834</strain>
    </source>
</reference>
<dbReference type="InterPro" id="IPR003329">
    <property type="entry name" value="Cytidylyl_trans"/>
</dbReference>
<dbReference type="CDD" id="cd02513">
    <property type="entry name" value="CMP-NeuAc_Synthase"/>
    <property type="match status" value="1"/>
</dbReference>
<name>A0A5P2UR05_9ACTN</name>
<dbReference type="EMBL" id="CP023701">
    <property type="protein sequence ID" value="QEU79137.1"/>
    <property type="molecule type" value="Genomic_DNA"/>
</dbReference>
<accession>A0A5P2UR05</accession>
<dbReference type="PANTHER" id="PTHR42966:SF3">
    <property type="entry name" value="BLR5971 PROTEIN"/>
    <property type="match status" value="1"/>
</dbReference>